<feature type="compositionally biased region" description="Basic and acidic residues" evidence="1">
    <location>
        <begin position="7"/>
        <end position="16"/>
    </location>
</feature>
<comment type="caution">
    <text evidence="2">The sequence shown here is derived from an EMBL/GenBank/DDBJ whole genome shotgun (WGS) entry which is preliminary data.</text>
</comment>
<dbReference type="AlphaFoldDB" id="A0A922MXH5"/>
<reference evidence="2" key="1">
    <citation type="journal article" date="2021" name="G3 (Bethesda)">
        <title>Genome and transcriptome analysis of the beet armyworm Spodoptera exigua reveals targets for pest control. .</title>
        <authorList>
            <person name="Simon S."/>
            <person name="Breeschoten T."/>
            <person name="Jansen H.J."/>
            <person name="Dirks R.P."/>
            <person name="Schranz M.E."/>
            <person name="Ros V.I.D."/>
        </authorList>
    </citation>
    <scope>NUCLEOTIDE SEQUENCE</scope>
    <source>
        <strain evidence="2">TB_SE_WUR_2020</strain>
    </source>
</reference>
<organism evidence="2 3">
    <name type="scientific">Spodoptera exigua</name>
    <name type="common">Beet armyworm</name>
    <name type="synonym">Noctua fulgens</name>
    <dbReference type="NCBI Taxonomy" id="7107"/>
    <lineage>
        <taxon>Eukaryota</taxon>
        <taxon>Metazoa</taxon>
        <taxon>Ecdysozoa</taxon>
        <taxon>Arthropoda</taxon>
        <taxon>Hexapoda</taxon>
        <taxon>Insecta</taxon>
        <taxon>Pterygota</taxon>
        <taxon>Neoptera</taxon>
        <taxon>Endopterygota</taxon>
        <taxon>Lepidoptera</taxon>
        <taxon>Glossata</taxon>
        <taxon>Ditrysia</taxon>
        <taxon>Noctuoidea</taxon>
        <taxon>Noctuidae</taxon>
        <taxon>Amphipyrinae</taxon>
        <taxon>Spodoptera</taxon>
    </lineage>
</organism>
<name>A0A922MXH5_SPOEX</name>
<feature type="compositionally biased region" description="Low complexity" evidence="1">
    <location>
        <begin position="30"/>
        <end position="46"/>
    </location>
</feature>
<accession>A0A922MXH5</accession>
<gene>
    <name evidence="2" type="ORF">HF086_006019</name>
</gene>
<feature type="region of interest" description="Disordered" evidence="1">
    <location>
        <begin position="1"/>
        <end position="55"/>
    </location>
</feature>
<sequence length="225" mass="24577">MLGSFDEPSHYEDPPKVETPATTTAYPPLSKILSTSSSVSIGSDSSNLKSTPMSGQSVEIWPDQIHQQTSPRAKILGKQKRIIVGSSTSPDTAPSSNGDGQFGQWPHARSPPQHHIKSPAKNVGYAYASPESPLSKMEVAWNAPPPTMQQHSHQPFHIPPPERLLPIGPKPNKEQYPVFNALVDRVREALSLPPEVWSPRRLARQVAQTGSPPHQHTTGNISDFL</sequence>
<dbReference type="EMBL" id="JACEFF010000083">
    <property type="protein sequence ID" value="KAH9644486.1"/>
    <property type="molecule type" value="Genomic_DNA"/>
</dbReference>
<evidence type="ECO:0000256" key="1">
    <source>
        <dbReference type="SAM" id="MobiDB-lite"/>
    </source>
</evidence>
<feature type="region of interest" description="Disordered" evidence="1">
    <location>
        <begin position="85"/>
        <end position="118"/>
    </location>
</feature>
<feature type="region of interest" description="Disordered" evidence="1">
    <location>
        <begin position="206"/>
        <end position="225"/>
    </location>
</feature>
<protein>
    <submittedName>
        <fullName evidence="2">Uncharacterized protein</fullName>
    </submittedName>
</protein>
<dbReference type="Proteomes" id="UP000814243">
    <property type="component" value="Unassembled WGS sequence"/>
</dbReference>
<proteinExistence type="predicted"/>
<evidence type="ECO:0000313" key="3">
    <source>
        <dbReference type="Proteomes" id="UP000814243"/>
    </source>
</evidence>
<evidence type="ECO:0000313" key="2">
    <source>
        <dbReference type="EMBL" id="KAH9644486.1"/>
    </source>
</evidence>
<feature type="compositionally biased region" description="Polar residues" evidence="1">
    <location>
        <begin position="85"/>
        <end position="99"/>
    </location>
</feature>